<dbReference type="Proteomes" id="UP000029713">
    <property type="component" value="Unassembled WGS sequence"/>
</dbReference>
<evidence type="ECO:0000256" key="1">
    <source>
        <dbReference type="ARBA" id="ARBA00010062"/>
    </source>
</evidence>
<feature type="chain" id="PRO_5039098109" description="Leucine-binding protein domain-containing protein" evidence="6">
    <location>
        <begin position="24"/>
        <end position="435"/>
    </location>
</feature>
<dbReference type="InterPro" id="IPR028081">
    <property type="entry name" value="Leu-bd"/>
</dbReference>
<dbReference type="InterPro" id="IPR051010">
    <property type="entry name" value="BCAA_transport"/>
</dbReference>
<dbReference type="STRING" id="1522368.IN07_06345"/>
<dbReference type="InterPro" id="IPR028082">
    <property type="entry name" value="Peripla_BP_I"/>
</dbReference>
<dbReference type="InterPro" id="IPR000709">
    <property type="entry name" value="Leu_Ile_Val-bd"/>
</dbReference>
<evidence type="ECO:0000313" key="8">
    <source>
        <dbReference type="EMBL" id="KGH47610.1"/>
    </source>
</evidence>
<evidence type="ECO:0000256" key="6">
    <source>
        <dbReference type="SAM" id="SignalP"/>
    </source>
</evidence>
<keyword evidence="2" id="KW-0813">Transport</keyword>
<keyword evidence="9" id="KW-1185">Reference proteome</keyword>
<feature type="signal peptide" evidence="6">
    <location>
        <begin position="1"/>
        <end position="23"/>
    </location>
</feature>
<accession>A0A098YB47</accession>
<protein>
    <recommendedName>
        <fullName evidence="7">Leucine-binding protein domain-containing protein</fullName>
    </recommendedName>
</protein>
<dbReference type="Pfam" id="PF13458">
    <property type="entry name" value="Peripla_BP_6"/>
    <property type="match status" value="1"/>
</dbReference>
<dbReference type="CDD" id="cd06346">
    <property type="entry name" value="PBP1_ABC_ligand_binding-like"/>
    <property type="match status" value="1"/>
</dbReference>
<comment type="similarity">
    <text evidence="1">Belongs to the leucine-binding protein family.</text>
</comment>
<keyword evidence="4" id="KW-0029">Amino-acid transport</keyword>
<evidence type="ECO:0000256" key="5">
    <source>
        <dbReference type="SAM" id="MobiDB-lite"/>
    </source>
</evidence>
<evidence type="ECO:0000259" key="7">
    <source>
        <dbReference type="Pfam" id="PF13458"/>
    </source>
</evidence>
<evidence type="ECO:0000256" key="4">
    <source>
        <dbReference type="ARBA" id="ARBA00022970"/>
    </source>
</evidence>
<evidence type="ECO:0000256" key="3">
    <source>
        <dbReference type="ARBA" id="ARBA00022729"/>
    </source>
</evidence>
<organism evidence="8 9">
    <name type="scientific">Modestobacter caceresii</name>
    <dbReference type="NCBI Taxonomy" id="1522368"/>
    <lineage>
        <taxon>Bacteria</taxon>
        <taxon>Bacillati</taxon>
        <taxon>Actinomycetota</taxon>
        <taxon>Actinomycetes</taxon>
        <taxon>Geodermatophilales</taxon>
        <taxon>Geodermatophilaceae</taxon>
        <taxon>Modestobacter</taxon>
    </lineage>
</organism>
<reference evidence="8 9" key="1">
    <citation type="submission" date="2014-07" db="EMBL/GenBank/DDBJ databases">
        <title>Biosystematic studies on Modestobacter strains isolated from extreme hyper-arid desert soil and from historic building.</title>
        <authorList>
            <person name="Bukarasam K."/>
            <person name="Bull A."/>
            <person name="Girard G."/>
            <person name="van Wezel G."/>
            <person name="Goodfellow M."/>
        </authorList>
    </citation>
    <scope>NUCLEOTIDE SEQUENCE [LARGE SCALE GENOMIC DNA]</scope>
    <source>
        <strain evidence="8 9">KNN45-2b</strain>
    </source>
</reference>
<evidence type="ECO:0000256" key="2">
    <source>
        <dbReference type="ARBA" id="ARBA00022448"/>
    </source>
</evidence>
<sequence length="435" mass="43895">MRTRTFPITVLAGVLALSVTACSGGSDPAEDEGSAPAAAPSASSDSPAPEVESSRPGDGQLDLGYVLAETGPLSGLGVGIIAATQLAVEDVNAAGGVLGQPVTLSGGDEAGDPTVAGQTVDRLLGEGVDAIIGPVSSAVSLSVLDRIAGAGAVQCAGANTSATFTGYPDKGLYFRTIPANTRQGPVLAQTVIGEGASRVAVVVRNDDYGQSLSQSVIEQLESEGAEVVANVPYDPAATTFSAEVAEVAAAEPDAVVVIAFQEGTTLLRSLIENGLGPADVGVFGTDGMSLGSLGPAVSESDPGVLEGMQATQASSQNDPAFLDRLVASKPQVSITNFTPYHYDCVITIALSALQAGSDAPGDIARAMQSVTRDGEECATFADCAELIAAGTDIDYNGVSGPLDFTDVGEPEIGLFDVVRFDETGTPQIVRTVESQ</sequence>
<keyword evidence="3 6" id="KW-0732">Signal</keyword>
<proteinExistence type="inferred from homology"/>
<evidence type="ECO:0000313" key="9">
    <source>
        <dbReference type="Proteomes" id="UP000029713"/>
    </source>
</evidence>
<dbReference type="EMBL" id="JPMX01000020">
    <property type="protein sequence ID" value="KGH47610.1"/>
    <property type="molecule type" value="Genomic_DNA"/>
</dbReference>
<dbReference type="Gene3D" id="3.40.50.2300">
    <property type="match status" value="2"/>
</dbReference>
<name>A0A098YB47_9ACTN</name>
<feature type="region of interest" description="Disordered" evidence="5">
    <location>
        <begin position="23"/>
        <end position="62"/>
    </location>
</feature>
<gene>
    <name evidence="8" type="ORF">IN07_06345</name>
</gene>
<dbReference type="PANTHER" id="PTHR30483:SF6">
    <property type="entry name" value="PERIPLASMIC BINDING PROTEIN OF ABC TRANSPORTER FOR NATURAL AMINO ACIDS"/>
    <property type="match status" value="1"/>
</dbReference>
<feature type="domain" description="Leucine-binding protein" evidence="7">
    <location>
        <begin position="63"/>
        <end position="373"/>
    </location>
</feature>
<dbReference type="PRINTS" id="PR00337">
    <property type="entry name" value="LEUILEVALBP"/>
</dbReference>
<dbReference type="PANTHER" id="PTHR30483">
    <property type="entry name" value="LEUCINE-SPECIFIC-BINDING PROTEIN"/>
    <property type="match status" value="1"/>
</dbReference>
<dbReference type="AlphaFoldDB" id="A0A098YB47"/>
<dbReference type="GO" id="GO:0006865">
    <property type="term" value="P:amino acid transport"/>
    <property type="evidence" value="ECO:0007669"/>
    <property type="project" value="UniProtKB-KW"/>
</dbReference>
<dbReference type="RefSeq" id="WP_036334397.1">
    <property type="nucleotide sequence ID" value="NZ_JPMX01000020.1"/>
</dbReference>
<feature type="compositionally biased region" description="Low complexity" evidence="5">
    <location>
        <begin position="34"/>
        <end position="51"/>
    </location>
</feature>
<comment type="caution">
    <text evidence="8">The sequence shown here is derived from an EMBL/GenBank/DDBJ whole genome shotgun (WGS) entry which is preliminary data.</text>
</comment>
<dbReference type="SUPFAM" id="SSF53822">
    <property type="entry name" value="Periplasmic binding protein-like I"/>
    <property type="match status" value="1"/>
</dbReference>
<dbReference type="PROSITE" id="PS51257">
    <property type="entry name" value="PROKAR_LIPOPROTEIN"/>
    <property type="match status" value="1"/>
</dbReference>